<gene>
    <name evidence="1" type="ORF">ES676_11510</name>
</gene>
<organism evidence="1 2">
    <name type="scientific">Bizionia saleffrena</name>
    <dbReference type="NCBI Taxonomy" id="291189"/>
    <lineage>
        <taxon>Bacteria</taxon>
        <taxon>Pseudomonadati</taxon>
        <taxon>Bacteroidota</taxon>
        <taxon>Flavobacteriia</taxon>
        <taxon>Flavobacteriales</taxon>
        <taxon>Flavobacteriaceae</taxon>
        <taxon>Bizionia</taxon>
    </lineage>
</organism>
<protein>
    <submittedName>
        <fullName evidence="1">SIR2 family protein</fullName>
    </submittedName>
</protein>
<name>A0A8H2LCU6_9FLAO</name>
<dbReference type="Pfam" id="PF13289">
    <property type="entry name" value="SIR2_2"/>
    <property type="match status" value="1"/>
</dbReference>
<dbReference type="InterPro" id="IPR011202">
    <property type="entry name" value="UCP014677"/>
</dbReference>
<dbReference type="AlphaFoldDB" id="A0A8H2LCU6"/>
<keyword evidence="2" id="KW-1185">Reference proteome</keyword>
<dbReference type="RefSeq" id="WP_148370479.1">
    <property type="nucleotide sequence ID" value="NZ_VSKM01000012.1"/>
</dbReference>
<reference evidence="1 2" key="1">
    <citation type="submission" date="2019-08" db="EMBL/GenBank/DDBJ databases">
        <title>Genomes of Antarctic Bizionia species.</title>
        <authorList>
            <person name="Bowman J.P."/>
        </authorList>
    </citation>
    <scope>NUCLEOTIDE SEQUENCE [LARGE SCALE GENOMIC DNA]</scope>
    <source>
        <strain evidence="1 2">HFD</strain>
    </source>
</reference>
<comment type="caution">
    <text evidence="1">The sequence shown here is derived from an EMBL/GenBank/DDBJ whole genome shotgun (WGS) entry which is preliminary data.</text>
</comment>
<accession>A0A8H2LCU6</accession>
<dbReference type="PIRSF" id="PIRSF014677">
    <property type="entry name" value="UCP014677"/>
    <property type="match status" value="1"/>
</dbReference>
<evidence type="ECO:0000313" key="1">
    <source>
        <dbReference type="EMBL" id="TYB72166.1"/>
    </source>
</evidence>
<dbReference type="Proteomes" id="UP000323324">
    <property type="component" value="Unassembled WGS sequence"/>
</dbReference>
<proteinExistence type="predicted"/>
<evidence type="ECO:0000313" key="2">
    <source>
        <dbReference type="Proteomes" id="UP000323324"/>
    </source>
</evidence>
<dbReference type="EMBL" id="VSKM01000012">
    <property type="protein sequence ID" value="TYB72166.1"/>
    <property type="molecule type" value="Genomic_DNA"/>
</dbReference>
<sequence>MNIKEFISNFKNHPVLFVGTGVSLRYLSNSYTWDGLLKKIAFDLKGNSEYYLDLKSTCQEDGVYNFEKLASLLENEFNETLINDRNGKFQEINDVFYENMENGQNLSRFKIYISKIFSELEIREDKNPEIAEFKKARKNIGSIITTNYDNLIEHIFEFDKLIGNNILLSNPYGSIYKIHGCTTEPHKIIITENDYSQFDGKYELIRAQLLSLFIHHPIIFIGYGVGDNNIKKILKTIFTYVEPNSDLAKNIRNNFLLVEYEKDADNEVISEHDIDMDGYSTVRINKIKTDNFTLIYQALANIHLPISAMDVRKVQNVVAEIYAGGKIEVKITEDLDSLKNGDKILAIGSSKTISYQYQTASEIMTNYFKIMEESNHQILVLIDKYKLQSAQYFPIFGFSSINGEIKVADKLKAQQITNIKNALKSTSDNQKKKHNTIQAIMDDMSIPLTYKIGCIIWNIFEDNLELNDVEKHLKGIKAKNDTNFRKLLCAYDLKKYE</sequence>